<dbReference type="InterPro" id="IPR048325">
    <property type="entry name" value="ZSWIM3_N"/>
</dbReference>
<sequence>MKKRKSHDNYNINMKLLDTFKSFEEFESCFEVYKNTNYVDYFIKDCKTLASINAKYPNGIMVTALIALKYYYIKFCCVHGGSHKNKLHLTNASHRNTMRQGCEAGIYLRVSDDGKSLVITKMTEIHNHEISRVLYSHLPNQRKINPAKKVITLELMDLKANKKMIQNKIMNDSGRIITLKDLSNIRTTARKHDSINNIVEVINKLKTKHNCNVEVSTDEANNFNGIFIQDRFIAESIHAFPEVVFADATNKLIDLRLPVYVLVTEDGNGQSEIAEIGLLVNEEEQTLRWFFKRLKNLIQFQLILGDMKERKVIKQVFPEVSLTICLFHTLRTINREITCDKRNVTHDERDSTKEIIQNLVYCKSEFTT</sequence>
<organism evidence="3 4">
    <name type="scientific">Aphis glycines</name>
    <name type="common">Soybean aphid</name>
    <dbReference type="NCBI Taxonomy" id="307491"/>
    <lineage>
        <taxon>Eukaryota</taxon>
        <taxon>Metazoa</taxon>
        <taxon>Ecdysozoa</taxon>
        <taxon>Arthropoda</taxon>
        <taxon>Hexapoda</taxon>
        <taxon>Insecta</taxon>
        <taxon>Pterygota</taxon>
        <taxon>Neoptera</taxon>
        <taxon>Paraneoptera</taxon>
        <taxon>Hemiptera</taxon>
        <taxon>Sternorrhyncha</taxon>
        <taxon>Aphidomorpha</taxon>
        <taxon>Aphidoidea</taxon>
        <taxon>Aphididae</taxon>
        <taxon>Aphidini</taxon>
        <taxon>Aphis</taxon>
        <taxon>Aphis</taxon>
    </lineage>
</organism>
<dbReference type="PANTHER" id="PTHR31569">
    <property type="entry name" value="SWIM-TYPE DOMAIN-CONTAINING PROTEIN"/>
    <property type="match status" value="1"/>
</dbReference>
<accession>A0A6G0TBX4</accession>
<protein>
    <recommendedName>
        <fullName evidence="5">MULE transposase domain-containing protein</fullName>
    </recommendedName>
</protein>
<evidence type="ECO:0000259" key="2">
    <source>
        <dbReference type="Pfam" id="PF21599"/>
    </source>
</evidence>
<dbReference type="InterPro" id="IPR052579">
    <property type="entry name" value="Zinc_finger_SWIM"/>
</dbReference>
<dbReference type="Pfam" id="PF21599">
    <property type="entry name" value="ZSWIM3_N"/>
    <property type="match status" value="1"/>
</dbReference>
<dbReference type="OrthoDB" id="124789at2759"/>
<proteinExistence type="predicted"/>
<reference evidence="3 4" key="1">
    <citation type="submission" date="2019-08" db="EMBL/GenBank/DDBJ databases">
        <title>The genome of the soybean aphid Biotype 1, its phylome, world population structure and adaptation to the North American continent.</title>
        <authorList>
            <person name="Giordano R."/>
            <person name="Donthu R.K."/>
            <person name="Hernandez A.G."/>
            <person name="Wright C.L."/>
            <person name="Zimin A.V."/>
        </authorList>
    </citation>
    <scope>NUCLEOTIDE SEQUENCE [LARGE SCALE GENOMIC DNA]</scope>
    <source>
        <tissue evidence="3">Whole aphids</tissue>
    </source>
</reference>
<dbReference type="InterPro" id="IPR048324">
    <property type="entry name" value="ZSWIM1-3_RNaseH-like"/>
</dbReference>
<evidence type="ECO:0000313" key="3">
    <source>
        <dbReference type="EMBL" id="KAE9528734.1"/>
    </source>
</evidence>
<dbReference type="Pfam" id="PF21056">
    <property type="entry name" value="ZSWIM1-3_RNaseH-like"/>
    <property type="match status" value="1"/>
</dbReference>
<evidence type="ECO:0008006" key="5">
    <source>
        <dbReference type="Google" id="ProtNLM"/>
    </source>
</evidence>
<dbReference type="Proteomes" id="UP000475862">
    <property type="component" value="Unassembled WGS sequence"/>
</dbReference>
<gene>
    <name evidence="3" type="ORF">AGLY_012309</name>
</gene>
<evidence type="ECO:0000259" key="1">
    <source>
        <dbReference type="Pfam" id="PF21056"/>
    </source>
</evidence>
<evidence type="ECO:0000313" key="4">
    <source>
        <dbReference type="Proteomes" id="UP000475862"/>
    </source>
</evidence>
<keyword evidence="4" id="KW-1185">Reference proteome</keyword>
<dbReference type="AlphaFoldDB" id="A0A6G0TBX4"/>
<name>A0A6G0TBX4_APHGL</name>
<feature type="domain" description="ZSWIM3 N-terminal" evidence="2">
    <location>
        <begin position="14"/>
        <end position="128"/>
    </location>
</feature>
<comment type="caution">
    <text evidence="3">The sequence shown here is derived from an EMBL/GenBank/DDBJ whole genome shotgun (WGS) entry which is preliminary data.</text>
</comment>
<dbReference type="EMBL" id="VYZN01000048">
    <property type="protein sequence ID" value="KAE9528734.1"/>
    <property type="molecule type" value="Genomic_DNA"/>
</dbReference>
<feature type="domain" description="ZSWIM1/3 RNaseH-like" evidence="1">
    <location>
        <begin position="205"/>
        <end position="321"/>
    </location>
</feature>
<dbReference type="PANTHER" id="PTHR31569:SF4">
    <property type="entry name" value="SWIM-TYPE DOMAIN-CONTAINING PROTEIN"/>
    <property type="match status" value="1"/>
</dbReference>